<evidence type="ECO:0000256" key="1">
    <source>
        <dbReference type="ARBA" id="ARBA00023013"/>
    </source>
</evidence>
<keyword evidence="1 4" id="KW-0649">Protein kinase inhibitor</keyword>
<dbReference type="GO" id="GO:0004860">
    <property type="term" value="F:protein kinase inhibitor activity"/>
    <property type="evidence" value="ECO:0007669"/>
    <property type="project" value="UniProtKB-KW"/>
</dbReference>
<dbReference type="PANTHER" id="PTHR33142:SF40">
    <property type="entry name" value="CYCLIN-DEPENDENT PROTEIN KINASE INHIBITOR SMR6"/>
    <property type="match status" value="1"/>
</dbReference>
<accession>A0AAD8H4F7</accession>
<gene>
    <name evidence="4" type="ORF">POM88_043944</name>
</gene>
<reference evidence="4" key="1">
    <citation type="submission" date="2023-02" db="EMBL/GenBank/DDBJ databases">
        <title>Genome of toxic invasive species Heracleum sosnowskyi carries increased number of genes despite the absence of recent whole-genome duplications.</title>
        <authorList>
            <person name="Schelkunov M."/>
            <person name="Shtratnikova V."/>
            <person name="Makarenko M."/>
            <person name="Klepikova A."/>
            <person name="Omelchenko D."/>
            <person name="Novikova G."/>
            <person name="Obukhova E."/>
            <person name="Bogdanov V."/>
            <person name="Penin A."/>
            <person name="Logacheva M."/>
        </authorList>
    </citation>
    <scope>NUCLEOTIDE SEQUENCE</scope>
    <source>
        <strain evidence="4">Hsosn_3</strain>
        <tissue evidence="4">Leaf</tissue>
    </source>
</reference>
<keyword evidence="2" id="KW-0131">Cell cycle</keyword>
<evidence type="ECO:0000256" key="2">
    <source>
        <dbReference type="ARBA" id="ARBA00023306"/>
    </source>
</evidence>
<evidence type="ECO:0000313" key="4">
    <source>
        <dbReference type="EMBL" id="KAK1359470.1"/>
    </source>
</evidence>
<dbReference type="Proteomes" id="UP001237642">
    <property type="component" value="Unassembled WGS sequence"/>
</dbReference>
<feature type="region of interest" description="Disordered" evidence="3">
    <location>
        <begin position="38"/>
        <end position="59"/>
    </location>
</feature>
<name>A0AAD8H4F7_9APIA</name>
<keyword evidence="5" id="KW-1185">Reference proteome</keyword>
<dbReference type="EMBL" id="JAUIZM010000010">
    <property type="protein sequence ID" value="KAK1359470.1"/>
    <property type="molecule type" value="Genomic_DNA"/>
</dbReference>
<dbReference type="PANTHER" id="PTHR33142">
    <property type="entry name" value="CYCLIN-DEPENDENT PROTEIN KINASE INHIBITOR SMR13"/>
    <property type="match status" value="1"/>
</dbReference>
<dbReference type="InterPro" id="IPR040389">
    <property type="entry name" value="SMR"/>
</dbReference>
<evidence type="ECO:0000256" key="3">
    <source>
        <dbReference type="SAM" id="MobiDB-lite"/>
    </source>
</evidence>
<organism evidence="4 5">
    <name type="scientific">Heracleum sosnowskyi</name>
    <dbReference type="NCBI Taxonomy" id="360622"/>
    <lineage>
        <taxon>Eukaryota</taxon>
        <taxon>Viridiplantae</taxon>
        <taxon>Streptophyta</taxon>
        <taxon>Embryophyta</taxon>
        <taxon>Tracheophyta</taxon>
        <taxon>Spermatophyta</taxon>
        <taxon>Magnoliopsida</taxon>
        <taxon>eudicotyledons</taxon>
        <taxon>Gunneridae</taxon>
        <taxon>Pentapetalae</taxon>
        <taxon>asterids</taxon>
        <taxon>campanulids</taxon>
        <taxon>Apiales</taxon>
        <taxon>Apiaceae</taxon>
        <taxon>Apioideae</taxon>
        <taxon>apioid superclade</taxon>
        <taxon>Tordylieae</taxon>
        <taxon>Tordyliinae</taxon>
        <taxon>Heracleum</taxon>
    </lineage>
</organism>
<proteinExistence type="predicted"/>
<dbReference type="AlphaFoldDB" id="A0AAD8H4F7"/>
<dbReference type="GO" id="GO:0032875">
    <property type="term" value="P:regulation of DNA endoreduplication"/>
    <property type="evidence" value="ECO:0007669"/>
    <property type="project" value="InterPro"/>
</dbReference>
<comment type="caution">
    <text evidence="4">The sequence shown here is derived from an EMBL/GenBank/DDBJ whole genome shotgun (WGS) entry which is preliminary data.</text>
</comment>
<evidence type="ECO:0000313" key="5">
    <source>
        <dbReference type="Proteomes" id="UP001237642"/>
    </source>
</evidence>
<protein>
    <submittedName>
        <fullName evidence="4">Cyclin-dependent protein kinase inhibitor SMR6-like</fullName>
    </submittedName>
</protein>
<reference evidence="4" key="2">
    <citation type="submission" date="2023-05" db="EMBL/GenBank/DDBJ databases">
        <authorList>
            <person name="Schelkunov M.I."/>
        </authorList>
    </citation>
    <scope>NUCLEOTIDE SEQUENCE</scope>
    <source>
        <strain evidence="4">Hsosn_3</strain>
        <tissue evidence="4">Leaf</tissue>
    </source>
</reference>
<sequence length="105" mass="11799">MGLSKKHQTDEGGDSKKWVIAGIAIRAPLRCISTKPKEGYVEEEEDKHHSTTPTAKEARIPKKLKCPPAPRKQPQTASCQFNGVREFFTPPDLESVFIRRAERAN</sequence>